<dbReference type="Pfam" id="PF11911">
    <property type="entry name" value="DUF3429"/>
    <property type="match status" value="1"/>
</dbReference>
<dbReference type="AlphaFoldDB" id="A0A095XX29"/>
<dbReference type="HOGENOM" id="CLU_045137_3_0_6"/>
<evidence type="ECO:0008006" key="4">
    <source>
        <dbReference type="Google" id="ProtNLM"/>
    </source>
</evidence>
<proteinExistence type="predicted"/>
<gene>
    <name evidence="2" type="ORF">HRUBRA_01115</name>
</gene>
<comment type="caution">
    <text evidence="2">The sequence shown here is derived from an EMBL/GenBank/DDBJ whole genome shotgun (WGS) entry which is preliminary data.</text>
</comment>
<dbReference type="OrthoDB" id="8591832at2"/>
<organism evidence="2 3">
    <name type="scientific">Pseudohaliea rubra DSM 19751</name>
    <dbReference type="NCBI Taxonomy" id="1265313"/>
    <lineage>
        <taxon>Bacteria</taxon>
        <taxon>Pseudomonadati</taxon>
        <taxon>Pseudomonadota</taxon>
        <taxon>Gammaproteobacteria</taxon>
        <taxon>Cellvibrionales</taxon>
        <taxon>Halieaceae</taxon>
        <taxon>Pseudohaliea</taxon>
    </lineage>
</organism>
<feature type="transmembrane region" description="Helical" evidence="1">
    <location>
        <begin position="40"/>
        <end position="59"/>
    </location>
</feature>
<protein>
    <recommendedName>
        <fullName evidence="4">DUF3429 domain-containing protein</fullName>
    </recommendedName>
</protein>
<feature type="transmembrane region" description="Helical" evidence="1">
    <location>
        <begin position="71"/>
        <end position="99"/>
    </location>
</feature>
<accession>A0A095XX29</accession>
<sequence>MVNERLAGGLGYAGLIPFIAGAGGVWTLRDYPHAFAQQGFLLYSLAILCFLAGTLWGSAPQVASGERVPRILISNGVVIFAVLAYLTAQPVLAALLLLLGHLTQLWYERNTLPADWYRRLRTRLTLVAGACHLVYLAGLIVGRPG</sequence>
<keyword evidence="1" id="KW-1133">Transmembrane helix</keyword>
<evidence type="ECO:0000313" key="2">
    <source>
        <dbReference type="EMBL" id="KGE04251.1"/>
    </source>
</evidence>
<dbReference type="Proteomes" id="UP000029640">
    <property type="component" value="Unassembled WGS sequence"/>
</dbReference>
<dbReference type="STRING" id="1265313.HRUBRA_01115"/>
<dbReference type="RefSeq" id="WP_035515262.1">
    <property type="nucleotide sequence ID" value="NZ_KN234754.1"/>
</dbReference>
<dbReference type="eggNOG" id="ENOG5033AJV">
    <property type="taxonomic scope" value="Bacteria"/>
</dbReference>
<evidence type="ECO:0000256" key="1">
    <source>
        <dbReference type="SAM" id="Phobius"/>
    </source>
</evidence>
<dbReference type="PATRIC" id="fig|1265313.6.peg.1099"/>
<feature type="transmembrane region" description="Helical" evidence="1">
    <location>
        <begin position="6"/>
        <end position="28"/>
    </location>
</feature>
<feature type="transmembrane region" description="Helical" evidence="1">
    <location>
        <begin position="120"/>
        <end position="141"/>
    </location>
</feature>
<keyword evidence="1" id="KW-0812">Transmembrane</keyword>
<dbReference type="InterPro" id="IPR021836">
    <property type="entry name" value="DUF3429"/>
</dbReference>
<keyword evidence="3" id="KW-1185">Reference proteome</keyword>
<name>A0A095XX29_9GAMM</name>
<keyword evidence="1" id="KW-0472">Membrane</keyword>
<reference evidence="2 3" key="1">
    <citation type="journal article" date="2014" name="Genome Announc.">
        <title>Genome Sequence of Gammaproteobacterial Pseudohaliea rubra Type Strain DSM 19751, Isolated from Coastal Seawater of the Mediterranean Sea.</title>
        <authorList>
            <person name="Spring S."/>
            <person name="Fiebig A."/>
            <person name="Riedel T."/>
            <person name="Goker M."/>
            <person name="Klenk H.P."/>
        </authorList>
    </citation>
    <scope>NUCLEOTIDE SEQUENCE [LARGE SCALE GENOMIC DNA]</scope>
    <source>
        <strain evidence="2 3">DSM 19751</strain>
    </source>
</reference>
<dbReference type="EMBL" id="AUVB01000031">
    <property type="protein sequence ID" value="KGE04251.1"/>
    <property type="molecule type" value="Genomic_DNA"/>
</dbReference>
<evidence type="ECO:0000313" key="3">
    <source>
        <dbReference type="Proteomes" id="UP000029640"/>
    </source>
</evidence>